<dbReference type="GO" id="GO:0004467">
    <property type="term" value="F:long-chain fatty acid-CoA ligase activity"/>
    <property type="evidence" value="ECO:0007669"/>
    <property type="project" value="TreeGrafter"/>
</dbReference>
<reference evidence="4 5" key="1">
    <citation type="submission" date="2020-05" db="EMBL/GenBank/DDBJ databases">
        <title>Streptobacillus felis strain LHL191014123.</title>
        <authorList>
            <person name="Fawzy A."/>
            <person name="Rau J."/>
            <person name="Risse K."/>
            <person name="Schauerte N."/>
            <person name="Geiger C."/>
            <person name="Blom J."/>
            <person name="Imirzalioglu C."/>
            <person name="Falgenhauer J."/>
            <person name="Bach A."/>
            <person name="Herden C."/>
            <person name="Eisenberg T."/>
        </authorList>
    </citation>
    <scope>NUCLEOTIDE SEQUENCE [LARGE SCALE GENOMIC DNA]</scope>
    <source>
        <strain evidence="4 5">LHL191014123</strain>
    </source>
</reference>
<feature type="domain" description="Carrier" evidence="3">
    <location>
        <begin position="533"/>
        <end position="608"/>
    </location>
</feature>
<accession>A0A7Z0TCA4</accession>
<dbReference type="Gene3D" id="1.10.1200.10">
    <property type="entry name" value="ACP-like"/>
    <property type="match status" value="1"/>
</dbReference>
<evidence type="ECO:0000259" key="3">
    <source>
        <dbReference type="PROSITE" id="PS50075"/>
    </source>
</evidence>
<evidence type="ECO:0000313" key="5">
    <source>
        <dbReference type="Proteomes" id="UP000526184"/>
    </source>
</evidence>
<dbReference type="CDD" id="cd07989">
    <property type="entry name" value="LPLAT_AGPAT-like"/>
    <property type="match status" value="1"/>
</dbReference>
<dbReference type="Pfam" id="PF23562">
    <property type="entry name" value="AMP-binding_C_3"/>
    <property type="match status" value="1"/>
</dbReference>
<dbReference type="Proteomes" id="UP000526184">
    <property type="component" value="Unassembled WGS sequence"/>
</dbReference>
<dbReference type="InterPro" id="IPR042099">
    <property type="entry name" value="ANL_N_sf"/>
</dbReference>
<dbReference type="SMART" id="SM00563">
    <property type="entry name" value="PlsC"/>
    <property type="match status" value="1"/>
</dbReference>
<sequence length="829" mass="94799">MFLNKSDRLAIVDFDGTKISHTQLVNTIKYYSKYVVTERPPKTFSVIMMENRTEWFYAFYSLWDKHLVPVTVDAMSTKEEVEYFLNDSGASCMYVSKNTYEVAKAAVDATGRDIQIFNVDDVSIDKTILSDIERDDRVLNHPEMDEVAIMLYTSGTTGAPKGVMLSFGNIYHEIRAIRSLDITWDDEQTLAVLPFHHILPLMATNLYYLYHEHQYSVVLVEKLSSQNILAALAKNDVTMLSMVPRVYKLFYKSIKDTIDSKWITRAIYSLAKKLNNKKFSKFVFKKVHDKFGGKLRSLIAGGAKSDVEIIEFFNVLGFDYCEGYGLTETSPVLAGGTPNHGYKVGTVGLPVDNVEVKVVDGELWVKGPIVMMGYYNKPEKTAEVITEDGWFKTGDMVDVDDNGYITIVGRKNAMIVLSNGKNIDPETLEIKFMSSTNPIIKEVGILGHNDKLAALIVIDRKEAKKLNISNINAHIKDAVEFYNGSVHNYEKILDYKVTEEELPKTRIGKVRRFMLKDVYSGEAKVEKKEVVNEPDSEEYRILKEYIYKMKGEYPEVDKNLEVEFGLDSLDQVELLTFIENSFGIKMSEDEFKENLTLIGLTKYISEKSSGYTEMTDQWKEVVQNAPKTELKDGWLMLLLKPLFFLLFKLYFRIDIKGMDKINKEQQIFIANHESFVDGLALSLLIPNDVFEKTYTLAINWYFKNAFMKFFAKHSNILLLDIDRNIKGTIENVASALKQGKNIFIFPEGTRTKDGKLGPFKKIFAILSKELNIPVTCLKIDGAFEAYSRYDKLPKPRKIGVKYLGQIRPGDLSYTEIVEKAQNMYKEDEK</sequence>
<dbReference type="InterPro" id="IPR000873">
    <property type="entry name" value="AMP-dep_synth/lig_dom"/>
</dbReference>
<dbReference type="InterPro" id="IPR002123">
    <property type="entry name" value="Plipid/glycerol_acylTrfase"/>
</dbReference>
<dbReference type="PANTHER" id="PTHR43272">
    <property type="entry name" value="LONG-CHAIN-FATTY-ACID--COA LIGASE"/>
    <property type="match status" value="1"/>
</dbReference>
<dbReference type="GO" id="GO:0016020">
    <property type="term" value="C:membrane"/>
    <property type="evidence" value="ECO:0007669"/>
    <property type="project" value="TreeGrafter"/>
</dbReference>
<keyword evidence="2" id="KW-0597">Phosphoprotein</keyword>
<evidence type="ECO:0000256" key="1">
    <source>
        <dbReference type="ARBA" id="ARBA00022450"/>
    </source>
</evidence>
<dbReference type="SUPFAM" id="SSF69593">
    <property type="entry name" value="Glycerol-3-phosphate (1)-acyltransferase"/>
    <property type="match status" value="1"/>
</dbReference>
<dbReference type="InterPro" id="IPR009081">
    <property type="entry name" value="PP-bd_ACP"/>
</dbReference>
<dbReference type="SUPFAM" id="SSF47336">
    <property type="entry name" value="ACP-like"/>
    <property type="match status" value="1"/>
</dbReference>
<dbReference type="PROSITE" id="PS50075">
    <property type="entry name" value="CARRIER"/>
    <property type="match status" value="1"/>
</dbReference>
<gene>
    <name evidence="4" type="ORF">HP397_05235</name>
</gene>
<dbReference type="RefSeq" id="WP_180136245.1">
    <property type="nucleotide sequence ID" value="NZ_JABMKT010000025.1"/>
</dbReference>
<proteinExistence type="predicted"/>
<name>A0A7Z0TCA4_9FUSO</name>
<dbReference type="InterPro" id="IPR036736">
    <property type="entry name" value="ACP-like_sf"/>
</dbReference>
<comment type="caution">
    <text evidence="4">The sequence shown here is derived from an EMBL/GenBank/DDBJ whole genome shotgun (WGS) entry which is preliminary data.</text>
</comment>
<dbReference type="GO" id="GO:0016746">
    <property type="term" value="F:acyltransferase activity"/>
    <property type="evidence" value="ECO:0007669"/>
    <property type="project" value="InterPro"/>
</dbReference>
<dbReference type="PROSITE" id="PS00455">
    <property type="entry name" value="AMP_BINDING"/>
    <property type="match status" value="1"/>
</dbReference>
<dbReference type="SUPFAM" id="SSF56801">
    <property type="entry name" value="Acetyl-CoA synthetase-like"/>
    <property type="match status" value="1"/>
</dbReference>
<protein>
    <submittedName>
        <fullName evidence="4">AMP-binding protein</fullName>
    </submittedName>
</protein>
<keyword evidence="1" id="KW-0596">Phosphopantetheine</keyword>
<dbReference type="EMBL" id="JABMKT010000025">
    <property type="protein sequence ID" value="NYV28208.1"/>
    <property type="molecule type" value="Genomic_DNA"/>
</dbReference>
<dbReference type="InterPro" id="IPR020845">
    <property type="entry name" value="AMP-binding_CS"/>
</dbReference>
<dbReference type="PANTHER" id="PTHR43272:SF52">
    <property type="entry name" value="AMP-DEPENDENT SYNTHETASE_LIGASE DOMAIN-CONTAINING PROTEIN"/>
    <property type="match status" value="1"/>
</dbReference>
<organism evidence="4 5">
    <name type="scientific">Streptobacillus felis</name>
    <dbReference type="NCBI Taxonomy" id="1384509"/>
    <lineage>
        <taxon>Bacteria</taxon>
        <taxon>Fusobacteriati</taxon>
        <taxon>Fusobacteriota</taxon>
        <taxon>Fusobacteriia</taxon>
        <taxon>Fusobacteriales</taxon>
        <taxon>Leptotrichiaceae</taxon>
        <taxon>Streptobacillus</taxon>
    </lineage>
</organism>
<dbReference type="InterPro" id="IPR006162">
    <property type="entry name" value="Ppantetheine_attach_site"/>
</dbReference>
<dbReference type="Pfam" id="PF00501">
    <property type="entry name" value="AMP-binding"/>
    <property type="match status" value="1"/>
</dbReference>
<dbReference type="Pfam" id="PF00550">
    <property type="entry name" value="PP-binding"/>
    <property type="match status" value="1"/>
</dbReference>
<evidence type="ECO:0000256" key="2">
    <source>
        <dbReference type="ARBA" id="ARBA00022553"/>
    </source>
</evidence>
<dbReference type="PROSITE" id="PS00012">
    <property type="entry name" value="PHOSPHOPANTETHEINE"/>
    <property type="match status" value="1"/>
</dbReference>
<dbReference type="AlphaFoldDB" id="A0A7Z0TCA4"/>
<dbReference type="Pfam" id="PF01553">
    <property type="entry name" value="Acyltransferase"/>
    <property type="match status" value="1"/>
</dbReference>
<evidence type="ECO:0000313" key="4">
    <source>
        <dbReference type="EMBL" id="NYV28208.1"/>
    </source>
</evidence>
<dbReference type="Gene3D" id="3.40.50.12780">
    <property type="entry name" value="N-terminal domain of ligase-like"/>
    <property type="match status" value="1"/>
</dbReference>
<keyword evidence="5" id="KW-1185">Reference proteome</keyword>